<dbReference type="PANTHER" id="PTHR13615">
    <property type="entry name" value="GLYCOSYLTRANSFERASE-LIKE 1"/>
    <property type="match status" value="1"/>
</dbReference>
<evidence type="ECO:0000256" key="5">
    <source>
        <dbReference type="ARBA" id="ARBA00044539"/>
    </source>
</evidence>
<reference evidence="9 10" key="1">
    <citation type="submission" date="2015-12" db="EMBL/GenBank/DDBJ databases">
        <title>Complete genome of Lacimicrobium alkaliphilum KCTC 32984.</title>
        <authorList>
            <person name="Kim S.-G."/>
            <person name="Lee Y.-J."/>
        </authorList>
    </citation>
    <scope>NUCLEOTIDE SEQUENCE [LARGE SCALE GENOMIC DNA]</scope>
    <source>
        <strain evidence="9 10">YelD216</strain>
    </source>
</reference>
<keyword evidence="10" id="KW-1185">Reference proteome</keyword>
<dbReference type="AlphaFoldDB" id="A0A0U2QKM7"/>
<feature type="domain" description="tRNA-queuosine alpha-mannosyltransferase N-terminal" evidence="8">
    <location>
        <begin position="7"/>
        <end position="174"/>
    </location>
</feature>
<evidence type="ECO:0000256" key="6">
    <source>
        <dbReference type="ARBA" id="ARBA00048439"/>
    </source>
</evidence>
<evidence type="ECO:0000256" key="2">
    <source>
        <dbReference type="ARBA" id="ARBA00022676"/>
    </source>
</evidence>
<accession>A0A0U2QKM7</accession>
<dbReference type="STRING" id="1526571.AT746_05625"/>
<dbReference type="PANTHER" id="PTHR13615:SF3">
    <property type="entry name" value="GLYCOSYLTRANSFERASE-LIKE DOMAIN-CONTAINING PROTEIN 1"/>
    <property type="match status" value="1"/>
</dbReference>
<dbReference type="OrthoDB" id="9792163at2"/>
<gene>
    <name evidence="9" type="ORF">AT746_05625</name>
</gene>
<evidence type="ECO:0000313" key="9">
    <source>
        <dbReference type="EMBL" id="ALS97803.1"/>
    </source>
</evidence>
<evidence type="ECO:0000259" key="7">
    <source>
        <dbReference type="Pfam" id="PF00534"/>
    </source>
</evidence>
<dbReference type="Pfam" id="PF12038">
    <property type="entry name" value="QTMAN_N"/>
    <property type="match status" value="1"/>
</dbReference>
<sequence>MKDDSPRILLLSAYDTGSHKHWREQLIQGLPQYQWSVLTLPPRYFRWRIRGNPVSWLNAPELQQDWDLLIVTSMVDLASIKGLHPNLARLPAILYMHENQFAYPQSASQHNSLEPAMVNLYAGLSADKILFNSQFNKNTFMTGVADLLNKMPDEVPEGLVQSLGKKSAILPVAIKDNDFCPPRQVNLQCPHILWNHRWEYDKGPQGLLLFLRQLQASDREFTLSVVGEQFRRQPQEFRYIQTEFKQRLAHFGYLQHPQDYRQLLQQADIVLSTAIHDFQGLAMLEAMAAGCIPLAPKRLAYPEYVPGECLYTSIPQDPASEAKAAVDTLRKLSQSAPLVFPPDSYKGSNLMRQYARHISQVL</sequence>
<evidence type="ECO:0000259" key="8">
    <source>
        <dbReference type="Pfam" id="PF12038"/>
    </source>
</evidence>
<protein>
    <recommendedName>
        <fullName evidence="5">tRNA-queuosine alpha-mannosyltransferase</fullName>
        <ecNumber evidence="4">2.4.1.110</ecNumber>
    </recommendedName>
</protein>
<organism evidence="9 10">
    <name type="scientific">Lacimicrobium alkaliphilum</name>
    <dbReference type="NCBI Taxonomy" id="1526571"/>
    <lineage>
        <taxon>Bacteria</taxon>
        <taxon>Pseudomonadati</taxon>
        <taxon>Pseudomonadota</taxon>
        <taxon>Gammaproteobacteria</taxon>
        <taxon>Alteromonadales</taxon>
        <taxon>Alteromonadaceae</taxon>
        <taxon>Lacimicrobium</taxon>
    </lineage>
</organism>
<dbReference type="Proteomes" id="UP000068447">
    <property type="component" value="Chromosome"/>
</dbReference>
<dbReference type="RefSeq" id="WP_062477635.1">
    <property type="nucleotide sequence ID" value="NZ_CP013650.1"/>
</dbReference>
<proteinExistence type="inferred from homology"/>
<dbReference type="SUPFAM" id="SSF53756">
    <property type="entry name" value="UDP-Glycosyltransferase/glycogen phosphorylase"/>
    <property type="match status" value="1"/>
</dbReference>
<comment type="catalytic activity">
    <reaction evidence="6">
        <text>queuosine(34) in tRNA(Asp) + GDP-alpha-D-mannose = O-4''-alpha-D-mannosylqueuosine(34) in tRNA(Asp) + GDP + H(+)</text>
        <dbReference type="Rhea" id="RHEA:12885"/>
        <dbReference type="Rhea" id="RHEA-COMP:18572"/>
        <dbReference type="Rhea" id="RHEA-COMP:18581"/>
        <dbReference type="ChEBI" id="CHEBI:15378"/>
        <dbReference type="ChEBI" id="CHEBI:57527"/>
        <dbReference type="ChEBI" id="CHEBI:58189"/>
        <dbReference type="ChEBI" id="CHEBI:194431"/>
        <dbReference type="ChEBI" id="CHEBI:194442"/>
        <dbReference type="EC" id="2.4.1.110"/>
    </reaction>
    <physiologicalReaction direction="left-to-right" evidence="6">
        <dbReference type="Rhea" id="RHEA:12886"/>
    </physiologicalReaction>
</comment>
<comment type="similarity">
    <text evidence="1">Belongs to the glycosyltransferase group 1 family. Glycosyltransferase 4 subfamily.</text>
</comment>
<dbReference type="GO" id="GO:0016438">
    <property type="term" value="F:tRNA-queuosine(34) beta-mannosyltransferase activity"/>
    <property type="evidence" value="ECO:0007669"/>
    <property type="project" value="UniProtKB-EC"/>
</dbReference>
<dbReference type="Pfam" id="PF00534">
    <property type="entry name" value="Glycos_transf_1"/>
    <property type="match status" value="1"/>
</dbReference>
<evidence type="ECO:0000256" key="4">
    <source>
        <dbReference type="ARBA" id="ARBA00044517"/>
    </source>
</evidence>
<evidence type="ECO:0000256" key="1">
    <source>
        <dbReference type="ARBA" id="ARBA00009481"/>
    </source>
</evidence>
<name>A0A0U2QKM7_9ALTE</name>
<dbReference type="KEGG" id="lal:AT746_05625"/>
<dbReference type="EC" id="2.4.1.110" evidence="4"/>
<dbReference type="InterPro" id="IPR022701">
    <property type="entry name" value="QTMAN_N"/>
</dbReference>
<dbReference type="InterPro" id="IPR001296">
    <property type="entry name" value="Glyco_trans_1"/>
</dbReference>
<evidence type="ECO:0000313" key="10">
    <source>
        <dbReference type="Proteomes" id="UP000068447"/>
    </source>
</evidence>
<dbReference type="EMBL" id="CP013650">
    <property type="protein sequence ID" value="ALS97803.1"/>
    <property type="molecule type" value="Genomic_DNA"/>
</dbReference>
<keyword evidence="3 9" id="KW-0808">Transferase</keyword>
<dbReference type="InterPro" id="IPR051862">
    <property type="entry name" value="GT-like_domain_containing_1"/>
</dbReference>
<feature type="domain" description="Glycosyl transferase family 1" evidence="7">
    <location>
        <begin position="192"/>
        <end position="305"/>
    </location>
</feature>
<evidence type="ECO:0000256" key="3">
    <source>
        <dbReference type="ARBA" id="ARBA00022679"/>
    </source>
</evidence>
<keyword evidence="2" id="KW-0328">Glycosyltransferase</keyword>
<dbReference type="Gene3D" id="3.40.50.2000">
    <property type="entry name" value="Glycogen Phosphorylase B"/>
    <property type="match status" value="1"/>
</dbReference>